<evidence type="ECO:0000313" key="2">
    <source>
        <dbReference type="Proteomes" id="UP000321635"/>
    </source>
</evidence>
<comment type="caution">
    <text evidence="1">The sequence shown here is derived from an EMBL/GenBank/DDBJ whole genome shotgun (WGS) entry which is preliminary data.</text>
</comment>
<dbReference type="AlphaFoldDB" id="A0A511XB89"/>
<name>A0A511XB89_9PROT</name>
<accession>A0A511XB89</accession>
<organism evidence="1 2">
    <name type="scientific">Acetobacter nitrogenifigens DSM 23921 = NBRC 105050</name>
    <dbReference type="NCBI Taxonomy" id="1120919"/>
    <lineage>
        <taxon>Bacteria</taxon>
        <taxon>Pseudomonadati</taxon>
        <taxon>Pseudomonadota</taxon>
        <taxon>Alphaproteobacteria</taxon>
        <taxon>Acetobacterales</taxon>
        <taxon>Acetobacteraceae</taxon>
        <taxon>Acetobacter</taxon>
    </lineage>
</organism>
<proteinExistence type="predicted"/>
<dbReference type="EMBL" id="BJYF01000013">
    <property type="protein sequence ID" value="GEN60238.1"/>
    <property type="molecule type" value="Genomic_DNA"/>
</dbReference>
<sequence length="159" mass="18140">MADAYPNAKGRALIFPRAMCLMTAVDLLAKMYDGKDEDKRAGDRFKDFIKFALPTEIYGEDIGATIYEFRNALHHSYQMPVPKSNGKGMQRFFSLIYEVDNHKVSTDLGSKILINFPALHKACEVGFESFKKRLETTNLLSTRQGFEEMFSKYGWMSIG</sequence>
<gene>
    <name evidence="1" type="ORF">ANI02nite_21220</name>
</gene>
<protein>
    <submittedName>
        <fullName evidence="1">Uncharacterized protein</fullName>
    </submittedName>
</protein>
<evidence type="ECO:0000313" key="1">
    <source>
        <dbReference type="EMBL" id="GEN60238.1"/>
    </source>
</evidence>
<reference evidence="1 2" key="1">
    <citation type="submission" date="2019-07" db="EMBL/GenBank/DDBJ databases">
        <title>Whole genome shotgun sequence of Acetobacter nitrogenifigens NBRC 105050.</title>
        <authorList>
            <person name="Hosoyama A."/>
            <person name="Uohara A."/>
            <person name="Ohji S."/>
            <person name="Ichikawa N."/>
        </authorList>
    </citation>
    <scope>NUCLEOTIDE SEQUENCE [LARGE SCALE GENOMIC DNA]</scope>
    <source>
        <strain evidence="1 2">NBRC 105050</strain>
    </source>
</reference>
<dbReference type="Proteomes" id="UP000321635">
    <property type="component" value="Unassembled WGS sequence"/>
</dbReference>
<keyword evidence="2" id="KW-1185">Reference proteome</keyword>